<feature type="compositionally biased region" description="Low complexity" evidence="5">
    <location>
        <begin position="334"/>
        <end position="349"/>
    </location>
</feature>
<dbReference type="HOGENOM" id="CLU_045647_1_1_4"/>
<keyword evidence="2" id="KW-0132">Cell division</keyword>
<accession>A0A0E1W870</accession>
<feature type="region of interest" description="Disordered" evidence="5">
    <location>
        <begin position="187"/>
        <end position="456"/>
    </location>
</feature>
<dbReference type="Proteomes" id="UP000001812">
    <property type="component" value="Chromosome I"/>
</dbReference>
<dbReference type="Pfam" id="PF04079">
    <property type="entry name" value="SMC_ScpB"/>
    <property type="match status" value="1"/>
</dbReference>
<feature type="compositionally biased region" description="Basic and acidic residues" evidence="5">
    <location>
        <begin position="408"/>
        <end position="419"/>
    </location>
</feature>
<gene>
    <name evidence="6" type="primary">scpB</name>
    <name evidence="6" type="ORF">BURPS1710A_2199</name>
</gene>
<dbReference type="GO" id="GO:0051301">
    <property type="term" value="P:cell division"/>
    <property type="evidence" value="ECO:0007669"/>
    <property type="project" value="UniProtKB-KW"/>
</dbReference>
<name>A0A0E1W870_BURPE</name>
<keyword evidence="3" id="KW-0159">Chromosome partition</keyword>
<dbReference type="RefSeq" id="WP_004526848.1">
    <property type="nucleotide sequence ID" value="NZ_CM000832.1"/>
</dbReference>
<keyword evidence="4" id="KW-0131">Cell cycle</keyword>
<organism evidence="6">
    <name type="scientific">Burkholderia pseudomallei 1710a</name>
    <dbReference type="NCBI Taxonomy" id="320371"/>
    <lineage>
        <taxon>Bacteria</taxon>
        <taxon>Pseudomonadati</taxon>
        <taxon>Pseudomonadota</taxon>
        <taxon>Betaproteobacteria</taxon>
        <taxon>Burkholderiales</taxon>
        <taxon>Burkholderiaceae</taxon>
        <taxon>Burkholderia</taxon>
        <taxon>pseudomallei group</taxon>
    </lineage>
</organism>
<feature type="compositionally biased region" description="Low complexity" evidence="5">
    <location>
        <begin position="195"/>
        <end position="217"/>
    </location>
</feature>
<dbReference type="AlphaFoldDB" id="A0A0E1W870"/>
<evidence type="ECO:0000256" key="4">
    <source>
        <dbReference type="ARBA" id="ARBA00023306"/>
    </source>
</evidence>
<evidence type="ECO:0000256" key="1">
    <source>
        <dbReference type="ARBA" id="ARBA00022490"/>
    </source>
</evidence>
<feature type="compositionally biased region" description="Basic and acidic residues" evidence="5">
    <location>
        <begin position="296"/>
        <end position="306"/>
    </location>
</feature>
<dbReference type="GO" id="GO:0051304">
    <property type="term" value="P:chromosome separation"/>
    <property type="evidence" value="ECO:0007669"/>
    <property type="project" value="InterPro"/>
</dbReference>
<feature type="compositionally biased region" description="Low complexity" evidence="5">
    <location>
        <begin position="369"/>
        <end position="381"/>
    </location>
</feature>
<sequence length="456" mass="47838">MNTQEAKIVLETALICAQEPLKLGDLRKLFADGVSADTVRTLLEDLKQEWTGRGVELVALASGWRFQSKPAMRTYLDRLHPEKPPKYSRAVLETLAIIAYRQPVTRGDIEEIRGVTVNTQVVKQLEDRGWIEVIGHRDVPGRPALYATTKQFLDDLGLKALDDLPALEEPAAHLEASLLAQQAIDFPDDARGDGEAPAVAPETDAAAAQAGEVAEPASDSVVLRNEDTARADEPRQADAAPTRADEPRQEGATDGLAARIGDPADNDAGRADVDVDAAPALGEADAPRGGDASGHAAREIDSREMTEPADAGGEAAGTTASHTHAVAPYDHDAQSAADAVAAPHAGDVAADGERAESPSGTNENANYVAQPDAEPADAAHAATREVAADPAAGRATKEDHGAIGGIPHDAEPVRAHAEEALDDTSDSLADAVRSASEAAPEHERQDDEDAPAKRRA</sequence>
<dbReference type="InterPro" id="IPR036390">
    <property type="entry name" value="WH_DNA-bd_sf"/>
</dbReference>
<dbReference type="EMBL" id="CM000832">
    <property type="protein sequence ID" value="EET08629.1"/>
    <property type="molecule type" value="Genomic_DNA"/>
</dbReference>
<protein>
    <submittedName>
        <fullName evidence="6">Segregation and condensation protein B</fullName>
    </submittedName>
</protein>
<evidence type="ECO:0000313" key="6">
    <source>
        <dbReference type="EMBL" id="EET08629.1"/>
    </source>
</evidence>
<dbReference type="PANTHER" id="PTHR34298:SF2">
    <property type="entry name" value="SEGREGATION AND CONDENSATION PROTEIN B"/>
    <property type="match status" value="1"/>
</dbReference>
<dbReference type="InterPro" id="IPR036388">
    <property type="entry name" value="WH-like_DNA-bd_sf"/>
</dbReference>
<evidence type="ECO:0000256" key="2">
    <source>
        <dbReference type="ARBA" id="ARBA00022618"/>
    </source>
</evidence>
<proteinExistence type="predicted"/>
<feature type="compositionally biased region" description="Basic and acidic residues" evidence="5">
    <location>
        <begin position="224"/>
        <end position="236"/>
    </location>
</feature>
<evidence type="ECO:0000256" key="5">
    <source>
        <dbReference type="SAM" id="MobiDB-lite"/>
    </source>
</evidence>
<dbReference type="Gene3D" id="1.10.10.10">
    <property type="entry name" value="Winged helix-like DNA-binding domain superfamily/Winged helix DNA-binding domain"/>
    <property type="match status" value="2"/>
</dbReference>
<dbReference type="NCBIfam" id="TIGR00281">
    <property type="entry name" value="SMC-Scp complex subunit ScpB"/>
    <property type="match status" value="1"/>
</dbReference>
<reference evidence="6" key="1">
    <citation type="submission" date="2009-05" db="EMBL/GenBank/DDBJ databases">
        <authorList>
            <person name="Harkins D.M."/>
            <person name="DeShazer D."/>
            <person name="Woods D.E."/>
            <person name="Brinkac L.M."/>
            <person name="Brown K.A."/>
            <person name="Hung G.C."/>
            <person name="Tuanyok A."/>
            <person name="Zhang B."/>
            <person name="Nierman W.C."/>
        </authorList>
    </citation>
    <scope>NUCLEOTIDE SEQUENCE [LARGE SCALE GENOMIC DNA]</scope>
    <source>
        <strain evidence="6">1710a</strain>
    </source>
</reference>
<dbReference type="InterPro" id="IPR005234">
    <property type="entry name" value="ScpB_csome_segregation"/>
</dbReference>
<dbReference type="SUPFAM" id="SSF46785">
    <property type="entry name" value="Winged helix' DNA-binding domain"/>
    <property type="match status" value="2"/>
</dbReference>
<feature type="compositionally biased region" description="Low complexity" evidence="5">
    <location>
        <begin position="309"/>
        <end position="327"/>
    </location>
</feature>
<evidence type="ECO:0000256" key="3">
    <source>
        <dbReference type="ARBA" id="ARBA00022829"/>
    </source>
</evidence>
<keyword evidence="1" id="KW-0963">Cytoplasm</keyword>
<dbReference type="PANTHER" id="PTHR34298">
    <property type="entry name" value="SEGREGATION AND CONDENSATION PROTEIN B"/>
    <property type="match status" value="1"/>
</dbReference>
<feature type="compositionally biased region" description="Polar residues" evidence="5">
    <location>
        <begin position="358"/>
        <end position="367"/>
    </location>
</feature>